<sequence>MDGMTNEIAIMPLVAQHGRQTSEVDCAIQIDGRSYSPHAALAFSDAIRGAVRDEDERRVSLEVRLRRGQATDVALVDTAGAVDEYLAGALARKTAGWRTAARGDWLLTGFMPPVVVTGVDNDGVTYRTADGAAVGLIPWTLFDRCRVTRPTDA</sequence>
<dbReference type="AlphaFoldDB" id="A0A2K9D759"/>
<dbReference type="KEGG" id="mhos:CXR34_08195"/>
<evidence type="ECO:0000313" key="2">
    <source>
        <dbReference type="Proteomes" id="UP000233276"/>
    </source>
</evidence>
<name>A0A2K9D759_9MICO</name>
<organism evidence="1 2">
    <name type="scientific">Microbacterium hominis</name>
    <dbReference type="NCBI Taxonomy" id="162426"/>
    <lineage>
        <taxon>Bacteria</taxon>
        <taxon>Bacillati</taxon>
        <taxon>Actinomycetota</taxon>
        <taxon>Actinomycetes</taxon>
        <taxon>Micrococcales</taxon>
        <taxon>Microbacteriaceae</taxon>
        <taxon>Microbacterium</taxon>
    </lineage>
</organism>
<gene>
    <name evidence="1" type="ORF">CXR34_08195</name>
</gene>
<dbReference type="Proteomes" id="UP000233276">
    <property type="component" value="Chromosome"/>
</dbReference>
<accession>A0A2K9D759</accession>
<dbReference type="RefSeq" id="WP_036283333.1">
    <property type="nucleotide sequence ID" value="NZ_CP025299.1"/>
</dbReference>
<protein>
    <submittedName>
        <fullName evidence="1">Uncharacterized protein</fullName>
    </submittedName>
</protein>
<evidence type="ECO:0000313" key="1">
    <source>
        <dbReference type="EMBL" id="AUG29445.1"/>
    </source>
</evidence>
<reference evidence="1 2" key="1">
    <citation type="submission" date="2017-12" db="EMBL/GenBank/DDBJ databases">
        <title>Isolation and characterization of estrogens degradatiion strain Microbacterium hominis SJTG1.</title>
        <authorList>
            <person name="Xiong W."/>
            <person name="Yin C."/>
            <person name="Zheng D."/>
            <person name="Liang R."/>
        </authorList>
    </citation>
    <scope>NUCLEOTIDE SEQUENCE [LARGE SCALE GENOMIC DNA]</scope>
    <source>
        <strain evidence="1 2">SJTG1</strain>
    </source>
</reference>
<dbReference type="EMBL" id="CP025299">
    <property type="protein sequence ID" value="AUG29445.1"/>
    <property type="molecule type" value="Genomic_DNA"/>
</dbReference>
<proteinExistence type="predicted"/>